<dbReference type="AlphaFoldDB" id="A0A938BPW8"/>
<dbReference type="SUPFAM" id="SSF48371">
    <property type="entry name" value="ARM repeat"/>
    <property type="match status" value="1"/>
</dbReference>
<sequence>MRPKSEVRNQKAECRSQDTGLAVKPKELVAEIRREFEKAADAKYRESIQRFFKEPIDFYGVRTPEVRRIHREYFDRVKHLPKSEILEICELLHKGTKYEEHGIAFSWAGRLVKKLEPSDFAVLERWLKLYVSNWAACDTFCGGAVGEFLLRFQQFLPCVRAWASSKNRWLRRASAVALILAAKQERYLHEAYATADILLLDEDDMVQKGYGWLLKEIANKRPQEVFDFVLERRDRMPRTALRYAIEKMPAAWKKRAMAK</sequence>
<dbReference type="Pfam" id="PF08713">
    <property type="entry name" value="DNA_alkylation"/>
    <property type="match status" value="1"/>
</dbReference>
<dbReference type="PANTHER" id="PTHR34070">
    <property type="entry name" value="ARMADILLO-TYPE FOLD"/>
    <property type="match status" value="1"/>
</dbReference>
<dbReference type="CDD" id="cd06561">
    <property type="entry name" value="AlkD_like"/>
    <property type="match status" value="1"/>
</dbReference>
<reference evidence="1" key="1">
    <citation type="submission" date="2019-03" db="EMBL/GenBank/DDBJ databases">
        <title>Lake Tanganyika Metagenome-Assembled Genomes (MAGs).</title>
        <authorList>
            <person name="Tran P."/>
        </authorList>
    </citation>
    <scope>NUCLEOTIDE SEQUENCE</scope>
    <source>
        <strain evidence="1">K_DeepCast_150m_m2_040</strain>
    </source>
</reference>
<dbReference type="InterPro" id="IPR014825">
    <property type="entry name" value="DNA_alkylation"/>
</dbReference>
<dbReference type="EMBL" id="VGIR01000036">
    <property type="protein sequence ID" value="MBM3331586.1"/>
    <property type="molecule type" value="Genomic_DNA"/>
</dbReference>
<comment type="caution">
    <text evidence="1">The sequence shown here is derived from an EMBL/GenBank/DDBJ whole genome shotgun (WGS) entry which is preliminary data.</text>
</comment>
<evidence type="ECO:0000313" key="2">
    <source>
        <dbReference type="Proteomes" id="UP000779900"/>
    </source>
</evidence>
<dbReference type="PANTHER" id="PTHR34070:SF1">
    <property type="entry name" value="DNA ALKYLATION REPAIR PROTEIN"/>
    <property type="match status" value="1"/>
</dbReference>
<dbReference type="InterPro" id="IPR016024">
    <property type="entry name" value="ARM-type_fold"/>
</dbReference>
<protein>
    <submittedName>
        <fullName evidence="1">DNA alkylation repair protein</fullName>
    </submittedName>
</protein>
<proteinExistence type="predicted"/>
<accession>A0A938BPW8</accession>
<evidence type="ECO:0000313" key="1">
    <source>
        <dbReference type="EMBL" id="MBM3331586.1"/>
    </source>
</evidence>
<gene>
    <name evidence="1" type="ORF">FJY68_07000</name>
</gene>
<organism evidence="1 2">
    <name type="scientific">candidate division WOR-3 bacterium</name>
    <dbReference type="NCBI Taxonomy" id="2052148"/>
    <lineage>
        <taxon>Bacteria</taxon>
        <taxon>Bacteria division WOR-3</taxon>
    </lineage>
</organism>
<dbReference type="Proteomes" id="UP000779900">
    <property type="component" value="Unassembled WGS sequence"/>
</dbReference>
<dbReference type="Gene3D" id="1.25.10.90">
    <property type="match status" value="1"/>
</dbReference>
<name>A0A938BPW8_UNCW3</name>